<dbReference type="InterPro" id="IPR046347">
    <property type="entry name" value="bZIP_sf"/>
</dbReference>
<dbReference type="PANTHER" id="PTHR13690">
    <property type="entry name" value="TRANSCRIPTION FACTOR POSF21-RELATED"/>
    <property type="match status" value="1"/>
</dbReference>
<evidence type="ECO:0000256" key="1">
    <source>
        <dbReference type="ARBA" id="ARBA00004123"/>
    </source>
</evidence>
<feature type="domain" description="BZIP" evidence="8">
    <location>
        <begin position="245"/>
        <end position="308"/>
    </location>
</feature>
<dbReference type="EMBL" id="JABFUD020000012">
    <property type="protein sequence ID" value="KAI5072120.1"/>
    <property type="molecule type" value="Genomic_DNA"/>
</dbReference>
<dbReference type="InterPro" id="IPR044759">
    <property type="entry name" value="bZIP_RF2"/>
</dbReference>
<dbReference type="InterPro" id="IPR004827">
    <property type="entry name" value="bZIP"/>
</dbReference>
<evidence type="ECO:0000256" key="2">
    <source>
        <dbReference type="ARBA" id="ARBA00023015"/>
    </source>
</evidence>
<feature type="coiled-coil region" evidence="6">
    <location>
        <begin position="263"/>
        <end position="332"/>
    </location>
</feature>
<dbReference type="AlphaFoldDB" id="A0A9D4UQA6"/>
<keyword evidence="2" id="KW-0805">Transcription regulation</keyword>
<organism evidence="9 10">
    <name type="scientific">Adiantum capillus-veneris</name>
    <name type="common">Maidenhair fern</name>
    <dbReference type="NCBI Taxonomy" id="13818"/>
    <lineage>
        <taxon>Eukaryota</taxon>
        <taxon>Viridiplantae</taxon>
        <taxon>Streptophyta</taxon>
        <taxon>Embryophyta</taxon>
        <taxon>Tracheophyta</taxon>
        <taxon>Polypodiopsida</taxon>
        <taxon>Polypodiidae</taxon>
        <taxon>Polypodiales</taxon>
        <taxon>Pteridineae</taxon>
        <taxon>Pteridaceae</taxon>
        <taxon>Vittarioideae</taxon>
        <taxon>Adiantum</taxon>
    </lineage>
</organism>
<dbReference type="FunFam" id="1.20.5.170:FF:000009">
    <property type="entry name" value="probable transcription factor PosF21"/>
    <property type="match status" value="1"/>
</dbReference>
<name>A0A9D4UQA6_ADICA</name>
<dbReference type="PANTHER" id="PTHR13690:SF124">
    <property type="entry name" value="TRANSCRIPTION FACTOR RF2A"/>
    <property type="match status" value="1"/>
</dbReference>
<dbReference type="CDD" id="cd14703">
    <property type="entry name" value="bZIP_plant_RF2"/>
    <property type="match status" value="1"/>
</dbReference>
<protein>
    <recommendedName>
        <fullName evidence="8">BZIP domain-containing protein</fullName>
    </recommendedName>
</protein>
<proteinExistence type="predicted"/>
<evidence type="ECO:0000256" key="4">
    <source>
        <dbReference type="ARBA" id="ARBA00023163"/>
    </source>
</evidence>
<evidence type="ECO:0000259" key="8">
    <source>
        <dbReference type="PROSITE" id="PS50217"/>
    </source>
</evidence>
<dbReference type="OrthoDB" id="1435597at2759"/>
<keyword evidence="10" id="KW-1185">Reference proteome</keyword>
<keyword evidence="3" id="KW-0238">DNA-binding</keyword>
<evidence type="ECO:0000256" key="5">
    <source>
        <dbReference type="ARBA" id="ARBA00023242"/>
    </source>
</evidence>
<evidence type="ECO:0000313" key="9">
    <source>
        <dbReference type="EMBL" id="KAI5072120.1"/>
    </source>
</evidence>
<dbReference type="PROSITE" id="PS50217">
    <property type="entry name" value="BZIP"/>
    <property type="match status" value="1"/>
</dbReference>
<evidence type="ECO:0000256" key="3">
    <source>
        <dbReference type="ARBA" id="ARBA00023125"/>
    </source>
</evidence>
<comment type="caution">
    <text evidence="9">The sequence shown here is derived from an EMBL/GenBank/DDBJ whole genome shotgun (WGS) entry which is preliminary data.</text>
</comment>
<keyword evidence="4" id="KW-0804">Transcription</keyword>
<keyword evidence="6" id="KW-0175">Coiled coil</keyword>
<dbReference type="Gene3D" id="1.20.5.170">
    <property type="match status" value="1"/>
</dbReference>
<keyword evidence="5" id="KW-0539">Nucleus</keyword>
<feature type="region of interest" description="Disordered" evidence="7">
    <location>
        <begin position="51"/>
        <end position="76"/>
    </location>
</feature>
<sequence length="378" mass="41492">MGGPGPVYDTFVGRIQTDLTSASASAQHAAHVNVNTRSDQDHFRSLPNNVAVKREPSPSFSNTSMPGGSFSADVSMEDSATSPETRTLLGLNFSTDVNLMSDMPPRHRGHRRAHSEVPFRLPDDVCFEQSEPALFETPTVSDEACDDLFSMYIDVDQLNSSAETLASANGSLPLSDSDSLLPPHHMRSVSMDGVNAHSGNDTQKMASSRHLSPLEEIKQEYPILESIEVKKAMASNKLAELALIDPKRVKRILANRQSAARSKERKTRYIAELERKVQTLQTEATTLSAQLTMLQRDTSGLTSENSELKLRLQSMEQQAQLCDALNDALREEVQRLKVVTGQINCGNGELSQLHQRQIQGQPTSYHVNGFGGILSTGF</sequence>
<dbReference type="GO" id="GO:0005634">
    <property type="term" value="C:nucleus"/>
    <property type="evidence" value="ECO:0007669"/>
    <property type="project" value="UniProtKB-SubCell"/>
</dbReference>
<gene>
    <name evidence="9" type="ORF">GOP47_0012226</name>
</gene>
<dbReference type="GO" id="GO:0003700">
    <property type="term" value="F:DNA-binding transcription factor activity"/>
    <property type="evidence" value="ECO:0007669"/>
    <property type="project" value="InterPro"/>
</dbReference>
<evidence type="ECO:0000313" key="10">
    <source>
        <dbReference type="Proteomes" id="UP000886520"/>
    </source>
</evidence>
<dbReference type="SMART" id="SM00338">
    <property type="entry name" value="BRLZ"/>
    <property type="match status" value="1"/>
</dbReference>
<evidence type="ECO:0000256" key="6">
    <source>
        <dbReference type="SAM" id="Coils"/>
    </source>
</evidence>
<comment type="subcellular location">
    <subcellularLocation>
        <location evidence="1">Nucleus</location>
    </subcellularLocation>
</comment>
<accession>A0A9D4UQA6</accession>
<dbReference type="Proteomes" id="UP000886520">
    <property type="component" value="Chromosome 12"/>
</dbReference>
<dbReference type="Pfam" id="PF00170">
    <property type="entry name" value="bZIP_1"/>
    <property type="match status" value="1"/>
</dbReference>
<dbReference type="SUPFAM" id="SSF57959">
    <property type="entry name" value="Leucine zipper domain"/>
    <property type="match status" value="1"/>
</dbReference>
<dbReference type="GO" id="GO:0003677">
    <property type="term" value="F:DNA binding"/>
    <property type="evidence" value="ECO:0007669"/>
    <property type="project" value="UniProtKB-KW"/>
</dbReference>
<evidence type="ECO:0000256" key="7">
    <source>
        <dbReference type="SAM" id="MobiDB-lite"/>
    </source>
</evidence>
<reference evidence="9" key="1">
    <citation type="submission" date="2021-01" db="EMBL/GenBank/DDBJ databases">
        <title>Adiantum capillus-veneris genome.</title>
        <authorList>
            <person name="Fang Y."/>
            <person name="Liao Q."/>
        </authorList>
    </citation>
    <scope>NUCLEOTIDE SEQUENCE</scope>
    <source>
        <strain evidence="9">H3</strain>
        <tissue evidence="9">Leaf</tissue>
    </source>
</reference>